<keyword evidence="2" id="KW-1185">Reference proteome</keyword>
<gene>
    <name evidence="1" type="ORF">CEXT_780871</name>
</gene>
<organism evidence="1 2">
    <name type="scientific">Caerostris extrusa</name>
    <name type="common">Bark spider</name>
    <name type="synonym">Caerostris bankana</name>
    <dbReference type="NCBI Taxonomy" id="172846"/>
    <lineage>
        <taxon>Eukaryota</taxon>
        <taxon>Metazoa</taxon>
        <taxon>Ecdysozoa</taxon>
        <taxon>Arthropoda</taxon>
        <taxon>Chelicerata</taxon>
        <taxon>Arachnida</taxon>
        <taxon>Araneae</taxon>
        <taxon>Araneomorphae</taxon>
        <taxon>Entelegynae</taxon>
        <taxon>Araneoidea</taxon>
        <taxon>Araneidae</taxon>
        <taxon>Caerostris</taxon>
    </lineage>
</organism>
<reference evidence="1 2" key="1">
    <citation type="submission" date="2021-06" db="EMBL/GenBank/DDBJ databases">
        <title>Caerostris extrusa draft genome.</title>
        <authorList>
            <person name="Kono N."/>
            <person name="Arakawa K."/>
        </authorList>
    </citation>
    <scope>NUCLEOTIDE SEQUENCE [LARGE SCALE GENOMIC DNA]</scope>
</reference>
<sequence length="123" mass="13112">MKTLFSAIKSEVNHSILSRGTCLQNMACLTCRARQATGAHVGSKCPENIYALLHSSDQLGAGVGLKKGDSAKAKKSSVIPPPPPLAAAGPVVFDLQLLWEVTTESQMEKEDSFIGREKNDEGT</sequence>
<dbReference type="Proteomes" id="UP001054945">
    <property type="component" value="Unassembled WGS sequence"/>
</dbReference>
<evidence type="ECO:0000313" key="2">
    <source>
        <dbReference type="Proteomes" id="UP001054945"/>
    </source>
</evidence>
<dbReference type="AlphaFoldDB" id="A0AAV4YDP8"/>
<comment type="caution">
    <text evidence="1">The sequence shown here is derived from an EMBL/GenBank/DDBJ whole genome shotgun (WGS) entry which is preliminary data.</text>
</comment>
<accession>A0AAV4YDP8</accession>
<protein>
    <submittedName>
        <fullName evidence="1">Uncharacterized protein</fullName>
    </submittedName>
</protein>
<evidence type="ECO:0000313" key="1">
    <source>
        <dbReference type="EMBL" id="GIZ04511.1"/>
    </source>
</evidence>
<proteinExistence type="predicted"/>
<dbReference type="EMBL" id="BPLR01001752">
    <property type="protein sequence ID" value="GIZ04511.1"/>
    <property type="molecule type" value="Genomic_DNA"/>
</dbReference>
<name>A0AAV4YDP8_CAEEX</name>